<dbReference type="Gene3D" id="3.20.20.70">
    <property type="entry name" value="Aldolase class I"/>
    <property type="match status" value="1"/>
</dbReference>
<evidence type="ECO:0000313" key="2">
    <source>
        <dbReference type="Proteomes" id="UP001157418"/>
    </source>
</evidence>
<dbReference type="InterPro" id="IPR013785">
    <property type="entry name" value="Aldolase_TIM"/>
</dbReference>
<proteinExistence type="predicted"/>
<evidence type="ECO:0008006" key="3">
    <source>
        <dbReference type="Google" id="ProtNLM"/>
    </source>
</evidence>
<protein>
    <recommendedName>
        <fullName evidence="3">Nitronate monooxygenase domain-containing protein</fullName>
    </recommendedName>
</protein>
<dbReference type="SUPFAM" id="SSF51412">
    <property type="entry name" value="Inosine monophosphate dehydrogenase (IMPDH)"/>
    <property type="match status" value="1"/>
</dbReference>
<name>A0AAU9NQ44_9ASTR</name>
<evidence type="ECO:0000313" key="1">
    <source>
        <dbReference type="EMBL" id="CAH1440021.1"/>
    </source>
</evidence>
<keyword evidence="2" id="KW-1185">Reference proteome</keyword>
<dbReference type="Pfam" id="PF03060">
    <property type="entry name" value="NMO"/>
    <property type="match status" value="1"/>
</dbReference>
<dbReference type="AlphaFoldDB" id="A0AAU9NQ44"/>
<accession>A0AAU9NQ44</accession>
<reference evidence="1 2" key="1">
    <citation type="submission" date="2022-01" db="EMBL/GenBank/DDBJ databases">
        <authorList>
            <person name="Xiong W."/>
            <person name="Schranz E."/>
        </authorList>
    </citation>
    <scope>NUCLEOTIDE SEQUENCE [LARGE SCALE GENOMIC DNA]</scope>
</reference>
<sequence>MDLVASRGIPVIAAGGIVDERGYVAALALGAQVFCLGTRWIGAPQRVLKTTFYMEWRNLPSHENEANQHVIGHTTRHGMGKEIRQFAGTMPNKTTKGDIESMVMYAGEGVGLIHEILPASQVVNRLVEGAQILIQQHKSSTGIY</sequence>
<dbReference type="Proteomes" id="UP001157418">
    <property type="component" value="Unassembled WGS sequence"/>
</dbReference>
<comment type="caution">
    <text evidence="1">The sequence shown here is derived from an EMBL/GenBank/DDBJ whole genome shotgun (WGS) entry which is preliminary data.</text>
</comment>
<organism evidence="1 2">
    <name type="scientific">Lactuca virosa</name>
    <dbReference type="NCBI Taxonomy" id="75947"/>
    <lineage>
        <taxon>Eukaryota</taxon>
        <taxon>Viridiplantae</taxon>
        <taxon>Streptophyta</taxon>
        <taxon>Embryophyta</taxon>
        <taxon>Tracheophyta</taxon>
        <taxon>Spermatophyta</taxon>
        <taxon>Magnoliopsida</taxon>
        <taxon>eudicotyledons</taxon>
        <taxon>Gunneridae</taxon>
        <taxon>Pentapetalae</taxon>
        <taxon>asterids</taxon>
        <taxon>campanulids</taxon>
        <taxon>Asterales</taxon>
        <taxon>Asteraceae</taxon>
        <taxon>Cichorioideae</taxon>
        <taxon>Cichorieae</taxon>
        <taxon>Lactucinae</taxon>
        <taxon>Lactuca</taxon>
    </lineage>
</organism>
<dbReference type="EMBL" id="CAKMRJ010005412">
    <property type="protein sequence ID" value="CAH1440021.1"/>
    <property type="molecule type" value="Genomic_DNA"/>
</dbReference>
<dbReference type="PANTHER" id="PTHR32332">
    <property type="entry name" value="2-NITROPROPANE DIOXYGENASE"/>
    <property type="match status" value="1"/>
</dbReference>
<gene>
    <name evidence="1" type="ORF">LVIROSA_LOCUS26183</name>
</gene>
<dbReference type="PANTHER" id="PTHR32332:SF20">
    <property type="entry name" value="2-NITROPROPANE DIOXYGENASE-LIKE PROTEIN"/>
    <property type="match status" value="1"/>
</dbReference>